<dbReference type="PANTHER" id="PTHR34814:SF2">
    <property type="entry name" value="DUF3533 DOMAIN-CONTAINING PROTEIN"/>
    <property type="match status" value="1"/>
</dbReference>
<keyword evidence="4" id="KW-1185">Reference proteome</keyword>
<dbReference type="EMBL" id="JAGMVJ010000025">
    <property type="protein sequence ID" value="KAH7070921.1"/>
    <property type="molecule type" value="Genomic_DNA"/>
</dbReference>
<dbReference type="InterPro" id="IPR022703">
    <property type="entry name" value="DUF3533"/>
</dbReference>
<evidence type="ECO:0000313" key="3">
    <source>
        <dbReference type="EMBL" id="KAH7070921.1"/>
    </source>
</evidence>
<name>A0A8K0QUD8_9PLEO</name>
<keyword evidence="1" id="KW-1133">Transmembrane helix</keyword>
<dbReference type="AlphaFoldDB" id="A0A8K0QUD8"/>
<evidence type="ECO:0000256" key="1">
    <source>
        <dbReference type="SAM" id="Phobius"/>
    </source>
</evidence>
<dbReference type="InterPro" id="IPR053001">
    <property type="entry name" value="MNNG_permease-like"/>
</dbReference>
<dbReference type="Proteomes" id="UP000813461">
    <property type="component" value="Unassembled WGS sequence"/>
</dbReference>
<keyword evidence="1" id="KW-0472">Membrane</keyword>
<dbReference type="PANTHER" id="PTHR34814">
    <property type="entry name" value="NITROSOGUANIDINE RESISTANCE PROTEIN SNG1"/>
    <property type="match status" value="1"/>
</dbReference>
<proteinExistence type="predicted"/>
<dbReference type="OrthoDB" id="3785383at2759"/>
<accession>A0A8K0QUD8</accession>
<feature type="transmembrane region" description="Helical" evidence="1">
    <location>
        <begin position="353"/>
        <end position="375"/>
    </location>
</feature>
<reference evidence="3" key="1">
    <citation type="journal article" date="2021" name="Nat. Commun.">
        <title>Genetic determinants of endophytism in the Arabidopsis root mycobiome.</title>
        <authorList>
            <person name="Mesny F."/>
            <person name="Miyauchi S."/>
            <person name="Thiergart T."/>
            <person name="Pickel B."/>
            <person name="Atanasova L."/>
            <person name="Karlsson M."/>
            <person name="Huettel B."/>
            <person name="Barry K.W."/>
            <person name="Haridas S."/>
            <person name="Chen C."/>
            <person name="Bauer D."/>
            <person name="Andreopoulos W."/>
            <person name="Pangilinan J."/>
            <person name="LaButti K."/>
            <person name="Riley R."/>
            <person name="Lipzen A."/>
            <person name="Clum A."/>
            <person name="Drula E."/>
            <person name="Henrissat B."/>
            <person name="Kohler A."/>
            <person name="Grigoriev I.V."/>
            <person name="Martin F.M."/>
            <person name="Hacquard S."/>
        </authorList>
    </citation>
    <scope>NUCLEOTIDE SEQUENCE</scope>
    <source>
        <strain evidence="3">MPI-SDFR-AT-0120</strain>
    </source>
</reference>
<organism evidence="3 4">
    <name type="scientific">Paraphoma chrysanthemicola</name>
    <dbReference type="NCBI Taxonomy" id="798071"/>
    <lineage>
        <taxon>Eukaryota</taxon>
        <taxon>Fungi</taxon>
        <taxon>Dikarya</taxon>
        <taxon>Ascomycota</taxon>
        <taxon>Pezizomycotina</taxon>
        <taxon>Dothideomycetes</taxon>
        <taxon>Pleosporomycetidae</taxon>
        <taxon>Pleosporales</taxon>
        <taxon>Pleosporineae</taxon>
        <taxon>Phaeosphaeriaceae</taxon>
        <taxon>Paraphoma</taxon>
    </lineage>
</organism>
<feature type="domain" description="DUF3533" evidence="2">
    <location>
        <begin position="61"/>
        <end position="375"/>
    </location>
</feature>
<gene>
    <name evidence="3" type="ORF">FB567DRAFT_564578</name>
</gene>
<dbReference type="GO" id="GO:0016020">
    <property type="term" value="C:membrane"/>
    <property type="evidence" value="ECO:0007669"/>
    <property type="project" value="TreeGrafter"/>
</dbReference>
<keyword evidence="1" id="KW-0812">Transmembrane</keyword>
<evidence type="ECO:0000313" key="4">
    <source>
        <dbReference type="Proteomes" id="UP000813461"/>
    </source>
</evidence>
<comment type="caution">
    <text evidence="3">The sequence shown here is derived from an EMBL/GenBank/DDBJ whole genome shotgun (WGS) entry which is preliminary data.</text>
</comment>
<protein>
    <recommendedName>
        <fullName evidence="2">DUF3533 domain-containing protein</fullName>
    </recommendedName>
</protein>
<dbReference type="Pfam" id="PF12051">
    <property type="entry name" value="DUF3533"/>
    <property type="match status" value="1"/>
</dbReference>
<feature type="transmembrane region" description="Helical" evidence="1">
    <location>
        <begin position="57"/>
        <end position="79"/>
    </location>
</feature>
<evidence type="ECO:0000259" key="2">
    <source>
        <dbReference type="Pfam" id="PF12051"/>
    </source>
</evidence>
<sequence>MYEVCVDGVHGSRFLHSKVVECIGRVGSSDSPTAHLGAKTTGTQRPNVNLKEMLKGLVIAGFMIMAVFWVNLSHIYGLFFNQGAYVKRAHVALADFDGGDFGNALRIAAASNNGSYNFPTYVNVGIAGTTPEEIRNQVFDGKYWAAIIVEPGASARFDRALNGTAPSYNASAVYTYYLLTARYYALYAGGIQSSTITTASTATGIFSKEYATPRVASGEFANTTAAASALAVPARAVGYSAGPLDYSTLDNKALLNTIGAVMPILMQFFFIMAWNGICNGMHLYAAYNLRTHVLARLFWSILWPLLSSLCSAGWTFAFRGSYRLDAKMFFAFWTVTWVYSMISFDMLDIITGFVPMAFVPFLMVSWVIFNVAASLGDPTMLLGTRSLLSSRL</sequence>
<feature type="transmembrane region" description="Helical" evidence="1">
    <location>
        <begin position="297"/>
        <end position="317"/>
    </location>
</feature>
<feature type="transmembrane region" description="Helical" evidence="1">
    <location>
        <begin position="253"/>
        <end position="277"/>
    </location>
</feature>